<keyword evidence="10" id="KW-1185">Reference proteome</keyword>
<sequence>MAPATTHYPRATVKRIVKAHTNRPLSKNADIAIWLDYTLFLQDLLRKAAITSKQAGEKGVSAKSIRKVRENSLRKFKG</sequence>
<evidence type="ECO:0000313" key="9">
    <source>
        <dbReference type="EMBL" id="KAF2836887.1"/>
    </source>
</evidence>
<dbReference type="SUPFAM" id="SSF47113">
    <property type="entry name" value="Histone-fold"/>
    <property type="match status" value="1"/>
</dbReference>
<dbReference type="GO" id="GO:0005654">
    <property type="term" value="C:nucleoplasm"/>
    <property type="evidence" value="ECO:0007669"/>
    <property type="project" value="TreeGrafter"/>
</dbReference>
<dbReference type="Proteomes" id="UP000799429">
    <property type="component" value="Unassembled WGS sequence"/>
</dbReference>
<protein>
    <recommendedName>
        <fullName evidence="8">Transcription factor CBF/NF-Y/archaeal histone domain-containing protein</fullName>
    </recommendedName>
</protein>
<evidence type="ECO:0000256" key="2">
    <source>
        <dbReference type="ARBA" id="ARBA00004629"/>
    </source>
</evidence>
<feature type="domain" description="Transcription factor CBF/NF-Y/archaeal histone" evidence="8">
    <location>
        <begin position="9"/>
        <end position="67"/>
    </location>
</feature>
<dbReference type="Pfam" id="PF00808">
    <property type="entry name" value="CBFD_NFYB_HMF"/>
    <property type="match status" value="1"/>
</dbReference>
<evidence type="ECO:0000256" key="5">
    <source>
        <dbReference type="ARBA" id="ARBA00023242"/>
    </source>
</evidence>
<dbReference type="OrthoDB" id="2543597at2759"/>
<dbReference type="InterPro" id="IPR003958">
    <property type="entry name" value="CBFA_NFYB_domain"/>
</dbReference>
<dbReference type="Gene3D" id="1.10.20.10">
    <property type="entry name" value="Histone, subunit A"/>
    <property type="match status" value="1"/>
</dbReference>
<evidence type="ECO:0000256" key="7">
    <source>
        <dbReference type="ARBA" id="ARBA00038432"/>
    </source>
</evidence>
<dbReference type="InterPro" id="IPR052484">
    <property type="entry name" value="CENP-W/WIP1"/>
</dbReference>
<comment type="subcellular location">
    <subcellularLocation>
        <location evidence="2">Chromosome</location>
        <location evidence="2">Centromere</location>
        <location evidence="2">Kinetochore</location>
    </subcellularLocation>
    <subcellularLocation>
        <location evidence="1">Nucleus</location>
    </subcellularLocation>
</comment>
<dbReference type="GO" id="GO:0000278">
    <property type="term" value="P:mitotic cell cycle"/>
    <property type="evidence" value="ECO:0007669"/>
    <property type="project" value="TreeGrafter"/>
</dbReference>
<comment type="caution">
    <text evidence="9">The sequence shown here is derived from an EMBL/GenBank/DDBJ whole genome shotgun (WGS) entry which is preliminary data.</text>
</comment>
<dbReference type="CDD" id="cd13732">
    <property type="entry name" value="HFD_CENP-W"/>
    <property type="match status" value="1"/>
</dbReference>
<dbReference type="AlphaFoldDB" id="A0A9P4S7X0"/>
<name>A0A9P4S7X0_9PEZI</name>
<keyword evidence="5" id="KW-0539">Nucleus</keyword>
<proteinExistence type="inferred from homology"/>
<reference evidence="9" key="1">
    <citation type="journal article" date="2020" name="Stud. Mycol.">
        <title>101 Dothideomycetes genomes: a test case for predicting lifestyles and emergence of pathogens.</title>
        <authorList>
            <person name="Haridas S."/>
            <person name="Albert R."/>
            <person name="Binder M."/>
            <person name="Bloem J."/>
            <person name="Labutti K."/>
            <person name="Salamov A."/>
            <person name="Andreopoulos B."/>
            <person name="Baker S."/>
            <person name="Barry K."/>
            <person name="Bills G."/>
            <person name="Bluhm B."/>
            <person name="Cannon C."/>
            <person name="Castanera R."/>
            <person name="Culley D."/>
            <person name="Daum C."/>
            <person name="Ezra D."/>
            <person name="Gonzalez J."/>
            <person name="Henrissat B."/>
            <person name="Kuo A."/>
            <person name="Liang C."/>
            <person name="Lipzen A."/>
            <person name="Lutzoni F."/>
            <person name="Magnuson J."/>
            <person name="Mondo S."/>
            <person name="Nolan M."/>
            <person name="Ohm R."/>
            <person name="Pangilinan J."/>
            <person name="Park H.-J."/>
            <person name="Ramirez L."/>
            <person name="Alfaro M."/>
            <person name="Sun H."/>
            <person name="Tritt A."/>
            <person name="Yoshinaga Y."/>
            <person name="Zwiers L.-H."/>
            <person name="Turgeon B."/>
            <person name="Goodwin S."/>
            <person name="Spatafora J."/>
            <person name="Crous P."/>
            <person name="Grigoriev I."/>
        </authorList>
    </citation>
    <scope>NUCLEOTIDE SEQUENCE</scope>
    <source>
        <strain evidence="9">CBS 101060</strain>
    </source>
</reference>
<keyword evidence="4" id="KW-0995">Kinetochore</keyword>
<evidence type="ECO:0000313" key="10">
    <source>
        <dbReference type="Proteomes" id="UP000799429"/>
    </source>
</evidence>
<evidence type="ECO:0000259" key="8">
    <source>
        <dbReference type="Pfam" id="PF00808"/>
    </source>
</evidence>
<dbReference type="InterPro" id="IPR009072">
    <property type="entry name" value="Histone-fold"/>
</dbReference>
<organism evidence="9 10">
    <name type="scientific">Patellaria atrata CBS 101060</name>
    <dbReference type="NCBI Taxonomy" id="1346257"/>
    <lineage>
        <taxon>Eukaryota</taxon>
        <taxon>Fungi</taxon>
        <taxon>Dikarya</taxon>
        <taxon>Ascomycota</taxon>
        <taxon>Pezizomycotina</taxon>
        <taxon>Dothideomycetes</taxon>
        <taxon>Dothideomycetes incertae sedis</taxon>
        <taxon>Patellariales</taxon>
        <taxon>Patellariaceae</taxon>
        <taxon>Patellaria</taxon>
    </lineage>
</organism>
<keyword evidence="6" id="KW-0137">Centromere</keyword>
<dbReference type="GO" id="GO:0046982">
    <property type="term" value="F:protein heterodimerization activity"/>
    <property type="evidence" value="ECO:0007669"/>
    <property type="project" value="InterPro"/>
</dbReference>
<dbReference type="EMBL" id="MU006101">
    <property type="protein sequence ID" value="KAF2836887.1"/>
    <property type="molecule type" value="Genomic_DNA"/>
</dbReference>
<evidence type="ECO:0000256" key="4">
    <source>
        <dbReference type="ARBA" id="ARBA00022838"/>
    </source>
</evidence>
<accession>A0A9P4S7X0</accession>
<dbReference type="FunFam" id="1.10.20.10:FF:000075">
    <property type="entry name" value="WGS project CABT00000000 data, contig 2.56"/>
    <property type="match status" value="1"/>
</dbReference>
<evidence type="ECO:0000256" key="3">
    <source>
        <dbReference type="ARBA" id="ARBA00022454"/>
    </source>
</evidence>
<dbReference type="PANTHER" id="PTHR34832:SF1">
    <property type="entry name" value="CENTROMERE PROTEIN W"/>
    <property type="match status" value="1"/>
</dbReference>
<evidence type="ECO:0000256" key="6">
    <source>
        <dbReference type="ARBA" id="ARBA00023328"/>
    </source>
</evidence>
<dbReference type="GO" id="GO:0051382">
    <property type="term" value="P:kinetochore assembly"/>
    <property type="evidence" value="ECO:0007669"/>
    <property type="project" value="TreeGrafter"/>
</dbReference>
<dbReference type="GO" id="GO:0007059">
    <property type="term" value="P:chromosome segregation"/>
    <property type="evidence" value="ECO:0007669"/>
    <property type="project" value="TreeGrafter"/>
</dbReference>
<dbReference type="PANTHER" id="PTHR34832">
    <property type="entry name" value="CENTROMERE PROTEIN W"/>
    <property type="match status" value="1"/>
</dbReference>
<keyword evidence="3" id="KW-0158">Chromosome</keyword>
<comment type="similarity">
    <text evidence="7">Belongs to the CENP-W/WIP1 family.</text>
</comment>
<gene>
    <name evidence="9" type="ORF">M501DRAFT_978563</name>
</gene>
<evidence type="ECO:0000256" key="1">
    <source>
        <dbReference type="ARBA" id="ARBA00004123"/>
    </source>
</evidence>
<dbReference type="GO" id="GO:0000776">
    <property type="term" value="C:kinetochore"/>
    <property type="evidence" value="ECO:0007669"/>
    <property type="project" value="UniProtKB-KW"/>
</dbReference>